<dbReference type="InterPro" id="IPR036390">
    <property type="entry name" value="WH_DNA-bd_sf"/>
</dbReference>
<dbReference type="PANTHER" id="PTHR30419">
    <property type="entry name" value="HTH-TYPE TRANSCRIPTIONAL REGULATOR YBHD"/>
    <property type="match status" value="1"/>
</dbReference>
<keyword evidence="4" id="KW-0804">Transcription</keyword>
<evidence type="ECO:0000256" key="4">
    <source>
        <dbReference type="ARBA" id="ARBA00023163"/>
    </source>
</evidence>
<keyword evidence="3" id="KW-0238">DNA-binding</keyword>
<dbReference type="EMBL" id="WBOT01000008">
    <property type="protein sequence ID" value="KAB2330343.1"/>
    <property type="molecule type" value="Genomic_DNA"/>
</dbReference>
<comment type="caution">
    <text evidence="6">The sequence shown here is derived from an EMBL/GenBank/DDBJ whole genome shotgun (WGS) entry which is preliminary data.</text>
</comment>
<gene>
    <name evidence="6" type="ORF">F7732_19525</name>
</gene>
<proteinExistence type="inferred from homology"/>
<dbReference type="SUPFAM" id="SSF46785">
    <property type="entry name" value="Winged helix' DNA-binding domain"/>
    <property type="match status" value="1"/>
</dbReference>
<dbReference type="RefSeq" id="WP_151575740.1">
    <property type="nucleotide sequence ID" value="NZ_WBOT01000008.1"/>
</dbReference>
<accession>A0A7V7RIU0</accession>
<dbReference type="AlphaFoldDB" id="A0A7V7RIU0"/>
<dbReference type="OrthoDB" id="9803735at2"/>
<name>A0A7V7RIU0_9BACI</name>
<dbReference type="PROSITE" id="PS50931">
    <property type="entry name" value="HTH_LYSR"/>
    <property type="match status" value="1"/>
</dbReference>
<dbReference type="SUPFAM" id="SSF53850">
    <property type="entry name" value="Periplasmic binding protein-like II"/>
    <property type="match status" value="1"/>
</dbReference>
<evidence type="ECO:0000256" key="1">
    <source>
        <dbReference type="ARBA" id="ARBA00009437"/>
    </source>
</evidence>
<evidence type="ECO:0000256" key="2">
    <source>
        <dbReference type="ARBA" id="ARBA00023015"/>
    </source>
</evidence>
<dbReference type="InterPro" id="IPR005119">
    <property type="entry name" value="LysR_subst-bd"/>
</dbReference>
<dbReference type="GO" id="GO:0005829">
    <property type="term" value="C:cytosol"/>
    <property type="evidence" value="ECO:0007669"/>
    <property type="project" value="TreeGrafter"/>
</dbReference>
<keyword evidence="2" id="KW-0805">Transcription regulation</keyword>
<dbReference type="Pfam" id="PF03466">
    <property type="entry name" value="LysR_substrate"/>
    <property type="match status" value="1"/>
</dbReference>
<dbReference type="Pfam" id="PF00126">
    <property type="entry name" value="HTH_1"/>
    <property type="match status" value="1"/>
</dbReference>
<organism evidence="6 7">
    <name type="scientific">Bacillus mesophilum</name>
    <dbReference type="NCBI Taxonomy" id="1071718"/>
    <lineage>
        <taxon>Bacteria</taxon>
        <taxon>Bacillati</taxon>
        <taxon>Bacillota</taxon>
        <taxon>Bacilli</taxon>
        <taxon>Bacillales</taxon>
        <taxon>Bacillaceae</taxon>
        <taxon>Bacillus</taxon>
    </lineage>
</organism>
<dbReference type="GO" id="GO:0003677">
    <property type="term" value="F:DNA binding"/>
    <property type="evidence" value="ECO:0007669"/>
    <property type="project" value="UniProtKB-KW"/>
</dbReference>
<evidence type="ECO:0000313" key="6">
    <source>
        <dbReference type="EMBL" id="KAB2330343.1"/>
    </source>
</evidence>
<protein>
    <submittedName>
        <fullName evidence="6">LysR family transcriptional regulator</fullName>
    </submittedName>
</protein>
<dbReference type="PANTHER" id="PTHR30419:SF8">
    <property type="entry name" value="NITROGEN ASSIMILATION TRANSCRIPTIONAL ACTIVATOR-RELATED"/>
    <property type="match status" value="1"/>
</dbReference>
<sequence length="306" mass="35677">MDIRQLKYFETLVRRKNFTKAAEELFISQPSLTNTIKQLEKELEFKLFERTTRIISLTESGEIFYNHVISILQVYNLALKDMEEIKLVGKGIVTIGVIESSRFWLPKIIRSFSVKYPEIKINFKNIIRPKDVETALVNYDIHFAITTHPITNPNLERYELFQEEFVILLPAHHPLSKDKSIDLSMLEDDIFIQFSNGYQIRDDFLKICYTAGFKPKGLYEVDDFETAFSLVENGLGVALIPESYFKYTPKKLDSISYLRLINPAPIRKVYISFHQKRYLTPAAHELITLVQEFFEGRGENQIADSE</sequence>
<keyword evidence="7" id="KW-1185">Reference proteome</keyword>
<dbReference type="InterPro" id="IPR050950">
    <property type="entry name" value="HTH-type_LysR_regulators"/>
</dbReference>
<evidence type="ECO:0000259" key="5">
    <source>
        <dbReference type="PROSITE" id="PS50931"/>
    </source>
</evidence>
<dbReference type="InterPro" id="IPR036388">
    <property type="entry name" value="WH-like_DNA-bd_sf"/>
</dbReference>
<reference evidence="6 7" key="1">
    <citation type="journal article" date="2014" name="Arch. Microbiol.">
        <title>Bacillus mesophilum sp. nov., strain IITR-54T, a novel 4-chlorobiphenyl dechlorinating bacterium.</title>
        <authorList>
            <person name="Manickam N."/>
            <person name="Singh N.K."/>
            <person name="Bajaj A."/>
            <person name="Kumar R.M."/>
            <person name="Kaur G."/>
            <person name="Kaur N."/>
            <person name="Bala M."/>
            <person name="Kumar A."/>
            <person name="Mayilraj S."/>
        </authorList>
    </citation>
    <scope>NUCLEOTIDE SEQUENCE [LARGE SCALE GENOMIC DNA]</scope>
    <source>
        <strain evidence="6 7">IITR-54</strain>
    </source>
</reference>
<comment type="similarity">
    <text evidence="1">Belongs to the LysR transcriptional regulatory family.</text>
</comment>
<dbReference type="Gene3D" id="3.40.190.290">
    <property type="match status" value="1"/>
</dbReference>
<evidence type="ECO:0000313" key="7">
    <source>
        <dbReference type="Proteomes" id="UP000441354"/>
    </source>
</evidence>
<evidence type="ECO:0000256" key="3">
    <source>
        <dbReference type="ARBA" id="ARBA00023125"/>
    </source>
</evidence>
<dbReference type="GO" id="GO:0003700">
    <property type="term" value="F:DNA-binding transcription factor activity"/>
    <property type="evidence" value="ECO:0007669"/>
    <property type="project" value="InterPro"/>
</dbReference>
<dbReference type="FunFam" id="1.10.10.10:FF:000001">
    <property type="entry name" value="LysR family transcriptional regulator"/>
    <property type="match status" value="1"/>
</dbReference>
<dbReference type="CDD" id="cd05466">
    <property type="entry name" value="PBP2_LTTR_substrate"/>
    <property type="match status" value="1"/>
</dbReference>
<dbReference type="Gene3D" id="1.10.10.10">
    <property type="entry name" value="Winged helix-like DNA-binding domain superfamily/Winged helix DNA-binding domain"/>
    <property type="match status" value="1"/>
</dbReference>
<dbReference type="PRINTS" id="PR00039">
    <property type="entry name" value="HTHLYSR"/>
</dbReference>
<dbReference type="Proteomes" id="UP000441354">
    <property type="component" value="Unassembled WGS sequence"/>
</dbReference>
<dbReference type="InterPro" id="IPR000847">
    <property type="entry name" value="LysR_HTH_N"/>
</dbReference>
<feature type="domain" description="HTH lysR-type" evidence="5">
    <location>
        <begin position="1"/>
        <end position="58"/>
    </location>
</feature>